<feature type="region of interest" description="Disordered" evidence="9">
    <location>
        <begin position="1"/>
        <end position="27"/>
    </location>
</feature>
<dbReference type="EC" id="5.3.1.8" evidence="3"/>
<dbReference type="PANTHER" id="PTHR10309">
    <property type="entry name" value="MANNOSE-6-PHOSPHATE ISOMERASE"/>
    <property type="match status" value="1"/>
</dbReference>
<dbReference type="AlphaFoldDB" id="A0A5J5L1F2"/>
<reference evidence="11 12" key="1">
    <citation type="submission" date="2019-05" db="EMBL/GenBank/DDBJ databases">
        <title>Kocuria coralli sp. nov., a novel actinobacterium isolated from coral reef seawater.</title>
        <authorList>
            <person name="Li J."/>
        </authorList>
    </citation>
    <scope>NUCLEOTIDE SEQUENCE [LARGE SCALE GENOMIC DNA]</scope>
    <source>
        <strain evidence="11 12">SCSIO 13007</strain>
    </source>
</reference>
<dbReference type="PROSITE" id="PS00966">
    <property type="entry name" value="PMI_I_2"/>
    <property type="match status" value="1"/>
</dbReference>
<protein>
    <recommendedName>
        <fullName evidence="3">mannose-6-phosphate isomerase</fullName>
        <ecNumber evidence="3">5.3.1.8</ecNumber>
    </recommendedName>
</protein>
<gene>
    <name evidence="11" type="primary">manA</name>
    <name evidence="11" type="ORF">FCK90_03140</name>
</gene>
<dbReference type="Pfam" id="PF20511">
    <property type="entry name" value="PMI_typeI_cat"/>
    <property type="match status" value="1"/>
</dbReference>
<proteinExistence type="inferred from homology"/>
<dbReference type="GO" id="GO:0009298">
    <property type="term" value="P:GDP-mannose biosynthetic process"/>
    <property type="evidence" value="ECO:0007669"/>
    <property type="project" value="InterPro"/>
</dbReference>
<accession>A0A5J5L1F2</accession>
<organism evidence="11 12">
    <name type="scientific">Kocuria coralli</name>
    <dbReference type="NCBI Taxonomy" id="1461025"/>
    <lineage>
        <taxon>Bacteria</taxon>
        <taxon>Bacillati</taxon>
        <taxon>Actinomycetota</taxon>
        <taxon>Actinomycetes</taxon>
        <taxon>Micrococcales</taxon>
        <taxon>Micrococcaceae</taxon>
        <taxon>Kocuria</taxon>
    </lineage>
</organism>
<dbReference type="InterPro" id="IPR014710">
    <property type="entry name" value="RmlC-like_jellyroll"/>
</dbReference>
<feature type="binding site" evidence="8">
    <location>
        <position position="294"/>
    </location>
    <ligand>
        <name>Zn(2+)</name>
        <dbReference type="ChEBI" id="CHEBI:29105"/>
    </ligand>
</feature>
<dbReference type="OrthoDB" id="9792649at2"/>
<comment type="similarity">
    <text evidence="2">Belongs to the mannose-6-phosphate isomerase type 1 family.</text>
</comment>
<dbReference type="GO" id="GO:0004476">
    <property type="term" value="F:mannose-6-phosphate isomerase activity"/>
    <property type="evidence" value="ECO:0007669"/>
    <property type="project" value="UniProtKB-EC"/>
</dbReference>
<keyword evidence="4 8" id="KW-0479">Metal-binding</keyword>
<dbReference type="Gene3D" id="1.10.441.10">
    <property type="entry name" value="Phosphomannose Isomerase, domain 2"/>
    <property type="match status" value="1"/>
</dbReference>
<dbReference type="GO" id="GO:0008270">
    <property type="term" value="F:zinc ion binding"/>
    <property type="evidence" value="ECO:0007669"/>
    <property type="project" value="InterPro"/>
</dbReference>
<dbReference type="InterPro" id="IPR011051">
    <property type="entry name" value="RmlC_Cupin_sf"/>
</dbReference>
<feature type="compositionally biased region" description="Polar residues" evidence="9">
    <location>
        <begin position="11"/>
        <end position="24"/>
    </location>
</feature>
<dbReference type="SUPFAM" id="SSF51182">
    <property type="entry name" value="RmlC-like cupins"/>
    <property type="match status" value="1"/>
</dbReference>
<comment type="cofactor">
    <cofactor evidence="8">
        <name>Zn(2+)</name>
        <dbReference type="ChEBI" id="CHEBI:29105"/>
    </cofactor>
    <text evidence="8">Binds 1 zinc ion per subunit.</text>
</comment>
<dbReference type="CDD" id="cd07011">
    <property type="entry name" value="cupin_PMI_type_I_N"/>
    <property type="match status" value="1"/>
</dbReference>
<dbReference type="GO" id="GO:0005975">
    <property type="term" value="P:carbohydrate metabolic process"/>
    <property type="evidence" value="ECO:0007669"/>
    <property type="project" value="InterPro"/>
</dbReference>
<evidence type="ECO:0000256" key="8">
    <source>
        <dbReference type="PIRSR" id="PIRSR001480-2"/>
    </source>
</evidence>
<feature type="active site" evidence="7">
    <location>
        <position position="313"/>
    </location>
</feature>
<dbReference type="InterPro" id="IPR018050">
    <property type="entry name" value="Pmannose_isomerase-type1_CS"/>
</dbReference>
<keyword evidence="12" id="KW-1185">Reference proteome</keyword>
<sequence>MSPGDAPERSTGPTRRQPRGQSRPTHVARQCHRAALCFHGGMAEFFASTDPIQGYAWGSRSVLARMQSREVPSPEPEAELWIGSHPSGPSRLSVDGREEPLDEILERDPARVLGERAEALRDGELPFLLKILAIDAPLSIQVHPSPEQAEEGWQREEAEGIDHQAANRNYKDRSAKPEIGVAVTRVETLSGVRSRAELAVLAEALDQQWLRDVLATGLPVLPSVLQLPEAEARVALTDLLSAVDRLPTHDELGAMLRYIAGRHPGDRGLLVALCMNHVVLEPGEAIFTPAGQLHAYLRGTAVEMMACSDNVLRAGLTPKHIDVDELLELVTPEQANTDPIDAPAGPDGLRRYPLWDERLSLVSATVEGGAGTRLPESTCVVLCTDGAVELTAGPGGSEAPSYELSAGHSVWCRTDGSELGVKGAGTVFAVGLTA</sequence>
<feature type="binding site" evidence="8">
    <location>
        <position position="178"/>
    </location>
    <ligand>
        <name>Zn(2+)</name>
        <dbReference type="ChEBI" id="CHEBI:29105"/>
    </ligand>
</feature>
<dbReference type="PRINTS" id="PR00714">
    <property type="entry name" value="MAN6PISMRASE"/>
</dbReference>
<dbReference type="InterPro" id="IPR016305">
    <property type="entry name" value="Mannose-6-P_Isomerase"/>
</dbReference>
<dbReference type="InterPro" id="IPR046457">
    <property type="entry name" value="PMI_typeI_cat"/>
</dbReference>
<feature type="binding site" evidence="8">
    <location>
        <position position="143"/>
    </location>
    <ligand>
        <name>Zn(2+)</name>
        <dbReference type="ChEBI" id="CHEBI:29105"/>
    </ligand>
</feature>
<evidence type="ECO:0000256" key="4">
    <source>
        <dbReference type="ARBA" id="ARBA00022723"/>
    </source>
</evidence>
<feature type="region of interest" description="Disordered" evidence="9">
    <location>
        <begin position="75"/>
        <end position="96"/>
    </location>
</feature>
<evidence type="ECO:0000313" key="11">
    <source>
        <dbReference type="EMBL" id="KAA9395408.1"/>
    </source>
</evidence>
<evidence type="ECO:0000256" key="2">
    <source>
        <dbReference type="ARBA" id="ARBA00010772"/>
    </source>
</evidence>
<evidence type="ECO:0000313" key="12">
    <source>
        <dbReference type="Proteomes" id="UP000325957"/>
    </source>
</evidence>
<dbReference type="Proteomes" id="UP000325957">
    <property type="component" value="Unassembled WGS sequence"/>
</dbReference>
<dbReference type="PANTHER" id="PTHR10309:SF0">
    <property type="entry name" value="MANNOSE-6-PHOSPHATE ISOMERASE"/>
    <property type="match status" value="1"/>
</dbReference>
<dbReference type="GO" id="GO:0005829">
    <property type="term" value="C:cytosol"/>
    <property type="evidence" value="ECO:0007669"/>
    <property type="project" value="TreeGrafter"/>
</dbReference>
<keyword evidence="5 8" id="KW-0862">Zinc</keyword>
<feature type="domain" description="Phosphomannose isomerase type I catalytic" evidence="10">
    <location>
        <begin position="52"/>
        <end position="193"/>
    </location>
</feature>
<keyword evidence="6 11" id="KW-0413">Isomerase</keyword>
<evidence type="ECO:0000256" key="9">
    <source>
        <dbReference type="SAM" id="MobiDB-lite"/>
    </source>
</evidence>
<dbReference type="Gene3D" id="2.60.120.10">
    <property type="entry name" value="Jelly Rolls"/>
    <property type="match status" value="2"/>
</dbReference>
<dbReference type="InterPro" id="IPR001250">
    <property type="entry name" value="Man6P_Isoase-1"/>
</dbReference>
<evidence type="ECO:0000256" key="3">
    <source>
        <dbReference type="ARBA" id="ARBA00011956"/>
    </source>
</evidence>
<comment type="catalytic activity">
    <reaction evidence="1">
        <text>D-mannose 6-phosphate = D-fructose 6-phosphate</text>
        <dbReference type="Rhea" id="RHEA:12356"/>
        <dbReference type="ChEBI" id="CHEBI:58735"/>
        <dbReference type="ChEBI" id="CHEBI:61527"/>
        <dbReference type="EC" id="5.3.1.8"/>
    </reaction>
</comment>
<evidence type="ECO:0000259" key="10">
    <source>
        <dbReference type="Pfam" id="PF20511"/>
    </source>
</evidence>
<feature type="binding site" evidence="8">
    <location>
        <position position="141"/>
    </location>
    <ligand>
        <name>Zn(2+)</name>
        <dbReference type="ChEBI" id="CHEBI:29105"/>
    </ligand>
</feature>
<evidence type="ECO:0000256" key="6">
    <source>
        <dbReference type="ARBA" id="ARBA00023235"/>
    </source>
</evidence>
<dbReference type="NCBIfam" id="TIGR00218">
    <property type="entry name" value="manA"/>
    <property type="match status" value="1"/>
</dbReference>
<evidence type="ECO:0000256" key="7">
    <source>
        <dbReference type="PIRSR" id="PIRSR001480-1"/>
    </source>
</evidence>
<dbReference type="EMBL" id="SZWF01000002">
    <property type="protein sequence ID" value="KAA9395408.1"/>
    <property type="molecule type" value="Genomic_DNA"/>
</dbReference>
<evidence type="ECO:0000256" key="1">
    <source>
        <dbReference type="ARBA" id="ARBA00000757"/>
    </source>
</evidence>
<evidence type="ECO:0000256" key="5">
    <source>
        <dbReference type="ARBA" id="ARBA00022833"/>
    </source>
</evidence>
<comment type="caution">
    <text evidence="11">The sequence shown here is derived from an EMBL/GenBank/DDBJ whole genome shotgun (WGS) entry which is preliminary data.</text>
</comment>
<name>A0A5J5L1F2_9MICC</name>
<dbReference type="PIRSF" id="PIRSF001480">
    <property type="entry name" value="Mannose-6-phosphate_isomerase"/>
    <property type="match status" value="1"/>
</dbReference>